<dbReference type="Pfam" id="PF13637">
    <property type="entry name" value="Ank_4"/>
    <property type="match status" value="1"/>
</dbReference>
<evidence type="ECO:0000256" key="2">
    <source>
        <dbReference type="ARBA" id="ARBA00023043"/>
    </source>
</evidence>
<dbReference type="PROSITE" id="PS50297">
    <property type="entry name" value="ANK_REP_REGION"/>
    <property type="match status" value="4"/>
</dbReference>
<dbReference type="PANTHER" id="PTHR24198">
    <property type="entry name" value="ANKYRIN REPEAT AND PROTEIN KINASE DOMAIN-CONTAINING PROTEIN"/>
    <property type="match status" value="1"/>
</dbReference>
<proteinExistence type="predicted"/>
<evidence type="ECO:0000256" key="5">
    <source>
        <dbReference type="SAM" id="SignalP"/>
    </source>
</evidence>
<evidence type="ECO:0000313" key="6">
    <source>
        <dbReference type="EMBL" id="OQE24358.1"/>
    </source>
</evidence>
<dbReference type="EMBL" id="MLKD01000007">
    <property type="protein sequence ID" value="OQE24358.1"/>
    <property type="molecule type" value="Genomic_DNA"/>
</dbReference>
<evidence type="ECO:0000313" key="7">
    <source>
        <dbReference type="Proteomes" id="UP000191285"/>
    </source>
</evidence>
<keyword evidence="1" id="KW-0677">Repeat</keyword>
<dbReference type="Gene3D" id="1.25.40.20">
    <property type="entry name" value="Ankyrin repeat-containing domain"/>
    <property type="match status" value="2"/>
</dbReference>
<dbReference type="PROSITE" id="PS50088">
    <property type="entry name" value="ANK_REPEAT"/>
    <property type="match status" value="6"/>
</dbReference>
<keyword evidence="2 3" id="KW-0040">ANK repeat</keyword>
<dbReference type="Pfam" id="PF12796">
    <property type="entry name" value="Ank_2"/>
    <property type="match status" value="2"/>
</dbReference>
<feature type="repeat" description="ANK" evidence="3">
    <location>
        <begin position="118"/>
        <end position="150"/>
    </location>
</feature>
<dbReference type="PANTHER" id="PTHR24198:SF165">
    <property type="entry name" value="ANKYRIN REPEAT-CONTAINING PROTEIN-RELATED"/>
    <property type="match status" value="1"/>
</dbReference>
<dbReference type="PRINTS" id="PR01415">
    <property type="entry name" value="ANKYRIN"/>
</dbReference>
<dbReference type="STRING" id="303698.A0A1V6TDA1"/>
<keyword evidence="7" id="KW-1185">Reference proteome</keyword>
<accession>A0A1V6TDA1</accession>
<comment type="caution">
    <text evidence="6">The sequence shown here is derived from an EMBL/GenBank/DDBJ whole genome shotgun (WGS) entry which is preliminary data.</text>
</comment>
<name>A0A1V6TDA1_9EURO</name>
<dbReference type="SUPFAM" id="SSF48403">
    <property type="entry name" value="Ankyrin repeat"/>
    <property type="match status" value="2"/>
</dbReference>
<feature type="region of interest" description="Disordered" evidence="4">
    <location>
        <begin position="427"/>
        <end position="452"/>
    </location>
</feature>
<sequence length="480" mass="54353">MASFTALPLELLLAVGNLLSSGNLNSLTQTNKYLNYSFNYTLYSRKVKNRINGGRPWCWALRHDRAETVRQILRFGLMRADLKIAYFLQACEWTCCRIAELFLDDGMDPDSRCKSPKCGSTPLHIAAWTGNNRLANLLLSRGADSESLDLFGATPLCIAYEFLDIEIMELLLDHGAQVDALDCLGISPLSDLTPNGLKNHFYTQGRSSRIGYYRPICTPSHCNNLAECVLDTTLYRAQNQLVSRQDMHEVLLSNTRLRRSRTLPRISPSWTVKENRRQILFLLDRIIRMNTVDAEGSTILHRAFNIWSSKSRDWLIRMSITRGADVQARNHAGETPFHIAVRNGHYSGAYILLQHGAHSFCPDLKGTTALHLVAQLKDQNEKAKNLGKVLIERGHPVDVPDSQGDTPLSFATQKKFYFLAELLVQHGADPNRPNKQGKAPRDLLQRPRPGLRKRPRKEIWDIVTLFEAKDVQMPLAQNPQ</sequence>
<evidence type="ECO:0000256" key="3">
    <source>
        <dbReference type="PROSITE-ProRule" id="PRU00023"/>
    </source>
</evidence>
<dbReference type="SMART" id="SM00248">
    <property type="entry name" value="ANK"/>
    <property type="match status" value="6"/>
</dbReference>
<dbReference type="InterPro" id="IPR036770">
    <property type="entry name" value="Ankyrin_rpt-contain_sf"/>
</dbReference>
<feature type="chain" id="PRO_5012121979" evidence="5">
    <location>
        <begin position="21"/>
        <end position="480"/>
    </location>
</feature>
<dbReference type="InterPro" id="IPR002110">
    <property type="entry name" value="Ankyrin_rpt"/>
</dbReference>
<protein>
    <submittedName>
        <fullName evidence="6">Uncharacterized protein</fullName>
    </submittedName>
</protein>
<evidence type="ECO:0000256" key="4">
    <source>
        <dbReference type="SAM" id="MobiDB-lite"/>
    </source>
</evidence>
<keyword evidence="5" id="KW-0732">Signal</keyword>
<dbReference type="Proteomes" id="UP000191285">
    <property type="component" value="Unassembled WGS sequence"/>
</dbReference>
<feature type="repeat" description="ANK" evidence="3">
    <location>
        <begin position="295"/>
        <end position="331"/>
    </location>
</feature>
<feature type="signal peptide" evidence="5">
    <location>
        <begin position="1"/>
        <end position="20"/>
    </location>
</feature>
<feature type="repeat" description="ANK" evidence="3">
    <location>
        <begin position="332"/>
        <end position="357"/>
    </location>
</feature>
<feature type="repeat" description="ANK" evidence="3">
    <location>
        <begin position="365"/>
        <end position="402"/>
    </location>
</feature>
<organism evidence="6 7">
    <name type="scientific">Penicillium steckii</name>
    <dbReference type="NCBI Taxonomy" id="303698"/>
    <lineage>
        <taxon>Eukaryota</taxon>
        <taxon>Fungi</taxon>
        <taxon>Dikarya</taxon>
        <taxon>Ascomycota</taxon>
        <taxon>Pezizomycotina</taxon>
        <taxon>Eurotiomycetes</taxon>
        <taxon>Eurotiomycetidae</taxon>
        <taxon>Eurotiales</taxon>
        <taxon>Aspergillaceae</taxon>
        <taxon>Penicillium</taxon>
    </lineage>
</organism>
<feature type="repeat" description="ANK" evidence="3">
    <location>
        <begin position="151"/>
        <end position="183"/>
    </location>
</feature>
<dbReference type="OrthoDB" id="426293at2759"/>
<feature type="repeat" description="ANK" evidence="3">
    <location>
        <begin position="403"/>
        <end position="435"/>
    </location>
</feature>
<gene>
    <name evidence="6" type="ORF">PENSTE_c007G02097</name>
</gene>
<dbReference type="AlphaFoldDB" id="A0A1V6TDA1"/>
<reference evidence="7" key="1">
    <citation type="journal article" date="2017" name="Nat. Microbiol.">
        <title>Global analysis of biosynthetic gene clusters reveals vast potential of secondary metabolite production in Penicillium species.</title>
        <authorList>
            <person name="Nielsen J.C."/>
            <person name="Grijseels S."/>
            <person name="Prigent S."/>
            <person name="Ji B."/>
            <person name="Dainat J."/>
            <person name="Nielsen K.F."/>
            <person name="Frisvad J.C."/>
            <person name="Workman M."/>
            <person name="Nielsen J."/>
        </authorList>
    </citation>
    <scope>NUCLEOTIDE SEQUENCE [LARGE SCALE GENOMIC DNA]</scope>
    <source>
        <strain evidence="7">IBT 24891</strain>
    </source>
</reference>
<evidence type="ECO:0000256" key="1">
    <source>
        <dbReference type="ARBA" id="ARBA00022737"/>
    </source>
</evidence>